<dbReference type="Proteomes" id="UP000604481">
    <property type="component" value="Unassembled WGS sequence"/>
</dbReference>
<dbReference type="RefSeq" id="WP_194116585.1">
    <property type="nucleotide sequence ID" value="NZ_JADFUA010000006.1"/>
</dbReference>
<dbReference type="EMBL" id="JADFUA010000006">
    <property type="protein sequence ID" value="MBE9610071.1"/>
    <property type="molecule type" value="Genomic_DNA"/>
</dbReference>
<feature type="chain" id="PRO_5035244286" evidence="1">
    <location>
        <begin position="20"/>
        <end position="165"/>
    </location>
</feature>
<comment type="caution">
    <text evidence="2">The sequence shown here is derived from an EMBL/GenBank/DDBJ whole genome shotgun (WGS) entry which is preliminary data.</text>
</comment>
<sequence>MRSVLLASLCILAILPGQALPEEATGITPRMFMAEAIERAIGPDKDAVTQEEDAQGQPVILVNRKSMPYQITLRGCKAQQYCKQAEFTARWPASKAVTLNVVNEHNLLKGRYGRMQLDKQQRPVLQAYFPLYPMMGPDDISTLLWHWHNELKDANWVVTTILPKE</sequence>
<accession>A0A8J7FT63</accession>
<keyword evidence="3" id="KW-1185">Reference proteome</keyword>
<proteinExistence type="predicted"/>
<feature type="signal peptide" evidence="1">
    <location>
        <begin position="1"/>
        <end position="19"/>
    </location>
</feature>
<organism evidence="2 3">
    <name type="scientific">Chitinilyticum piscinae</name>
    <dbReference type="NCBI Taxonomy" id="2866724"/>
    <lineage>
        <taxon>Bacteria</taxon>
        <taxon>Pseudomonadati</taxon>
        <taxon>Pseudomonadota</taxon>
        <taxon>Betaproteobacteria</taxon>
        <taxon>Neisseriales</taxon>
        <taxon>Chitinibacteraceae</taxon>
        <taxon>Chitinilyticum</taxon>
    </lineage>
</organism>
<evidence type="ECO:0000313" key="2">
    <source>
        <dbReference type="EMBL" id="MBE9610071.1"/>
    </source>
</evidence>
<gene>
    <name evidence="2" type="ORF">INR99_12040</name>
</gene>
<dbReference type="AlphaFoldDB" id="A0A8J7FT63"/>
<evidence type="ECO:0000313" key="3">
    <source>
        <dbReference type="Proteomes" id="UP000604481"/>
    </source>
</evidence>
<evidence type="ECO:0000256" key="1">
    <source>
        <dbReference type="SAM" id="SignalP"/>
    </source>
</evidence>
<name>A0A8J7FT63_9NEIS</name>
<keyword evidence="1" id="KW-0732">Signal</keyword>
<reference evidence="2 3" key="1">
    <citation type="submission" date="2020-10" db="EMBL/GenBank/DDBJ databases">
        <title>The genome sequence of Chitinilyticum litopenaei 4Y14.</title>
        <authorList>
            <person name="Liu Y."/>
        </authorList>
    </citation>
    <scope>NUCLEOTIDE SEQUENCE [LARGE SCALE GENOMIC DNA]</scope>
    <source>
        <strain evidence="2 3">4Y14</strain>
    </source>
</reference>
<protein>
    <submittedName>
        <fullName evidence="2">Uncharacterized protein</fullName>
    </submittedName>
</protein>